<dbReference type="GO" id="GO:0008948">
    <property type="term" value="F:oxaloacetate decarboxylase activity"/>
    <property type="evidence" value="ECO:0007669"/>
    <property type="project" value="UniProtKB-UniRule"/>
</dbReference>
<dbReference type="GeneID" id="99740228"/>
<keyword evidence="8 16" id="KW-0812">Transmembrane</keyword>
<feature type="transmembrane region" description="Helical" evidence="16 17">
    <location>
        <begin position="12"/>
        <end position="33"/>
    </location>
</feature>
<dbReference type="EMBL" id="DF196819">
    <property type="protein sequence ID" value="GAD30744.1"/>
    <property type="molecule type" value="Genomic_DNA"/>
</dbReference>
<dbReference type="HOGENOM" id="CLU_168750_2_1_6"/>
<evidence type="ECO:0000256" key="9">
    <source>
        <dbReference type="ARBA" id="ARBA00022967"/>
    </source>
</evidence>
<dbReference type="NCBIfam" id="TIGR01195">
    <property type="entry name" value="oadG_fam"/>
    <property type="match status" value="1"/>
</dbReference>
<gene>
    <name evidence="16" type="primary">oadG</name>
    <name evidence="18" type="ORF">PLEI_2400</name>
</gene>
<accession>A0A0U1P8P5</accession>
<comment type="catalytic activity">
    <reaction evidence="15 16 17">
        <text>oxaloacetate + 2 Na(+)(in) + H(+) = pyruvate + 2 Na(+)(out) + CO2</text>
        <dbReference type="Rhea" id="RHEA:57724"/>
        <dbReference type="ChEBI" id="CHEBI:15361"/>
        <dbReference type="ChEBI" id="CHEBI:15378"/>
        <dbReference type="ChEBI" id="CHEBI:16452"/>
        <dbReference type="ChEBI" id="CHEBI:16526"/>
        <dbReference type="ChEBI" id="CHEBI:29101"/>
        <dbReference type="EC" id="7.2.4.2"/>
    </reaction>
</comment>
<keyword evidence="14 16" id="KW-0739">Sodium transport</keyword>
<evidence type="ECO:0000256" key="13">
    <source>
        <dbReference type="ARBA" id="ARBA00023136"/>
    </source>
</evidence>
<dbReference type="GO" id="GO:0015451">
    <property type="term" value="F:decarboxylation-driven active transmembrane transporter activity"/>
    <property type="evidence" value="ECO:0007669"/>
    <property type="project" value="UniProtKB-EC"/>
</dbReference>
<evidence type="ECO:0000256" key="4">
    <source>
        <dbReference type="ARBA" id="ARBA00005844"/>
    </source>
</evidence>
<evidence type="ECO:0000256" key="14">
    <source>
        <dbReference type="ARBA" id="ARBA00023201"/>
    </source>
</evidence>
<reference evidence="19" key="1">
    <citation type="submission" date="2012-12" db="EMBL/GenBank/DDBJ databases">
        <title>Genome Sequence of Photobacterium leiognathi lrivu.4.1.</title>
        <authorList>
            <person name="Urbanczyk H."/>
            <person name="Ogura Y."/>
            <person name="Hayashi T."/>
            <person name="Dunlap P.V."/>
        </authorList>
    </citation>
    <scope>NUCLEOTIDE SEQUENCE [LARGE SCALE GENOMIC DNA]</scope>
    <source>
        <strain evidence="19">lrivu.4.1</strain>
    </source>
</reference>
<dbReference type="GO" id="GO:0036376">
    <property type="term" value="P:sodium ion export across plasma membrane"/>
    <property type="evidence" value="ECO:0007669"/>
    <property type="project" value="InterPro"/>
</dbReference>
<sequence length="84" mass="8907">MTDLGDTLWQAAVIMATGMVVVFVFLSILIFLVKLLAKLAPAEPIEAPQTVKSAVTPNQNGIKPDVIAAISAAVHQYRQAKSSS</sequence>
<evidence type="ECO:0000256" key="3">
    <source>
        <dbReference type="ARBA" id="ARBA00004162"/>
    </source>
</evidence>
<keyword evidence="13 16" id="KW-0472">Membrane</keyword>
<comment type="function">
    <text evidence="2 16 17">Catalyzes the decarboxylation of oxaloacetate coupled to Na(+) translocation.</text>
</comment>
<organism evidence="18 19">
    <name type="scientific">Photobacterium leiognathi lrivu.4.1</name>
    <dbReference type="NCBI Taxonomy" id="1248232"/>
    <lineage>
        <taxon>Bacteria</taxon>
        <taxon>Pseudomonadati</taxon>
        <taxon>Pseudomonadota</taxon>
        <taxon>Gammaproteobacteria</taxon>
        <taxon>Vibrionales</taxon>
        <taxon>Vibrionaceae</taxon>
        <taxon>Photobacterium</taxon>
    </lineage>
</organism>
<proteinExistence type="inferred from homology"/>
<protein>
    <recommendedName>
        <fullName evidence="16">Probable oxaloacetate decarboxylase gamma chain</fullName>
        <ecNumber evidence="16">7.2.4.2</ecNumber>
    </recommendedName>
</protein>
<dbReference type="HAMAP" id="MF_00404">
    <property type="entry name" value="OadG"/>
    <property type="match status" value="1"/>
</dbReference>
<dbReference type="AlphaFoldDB" id="A0A0U1P8P5"/>
<comment type="cofactor">
    <cofactor evidence="1 16 17">
        <name>Na(+)</name>
        <dbReference type="ChEBI" id="CHEBI:29101"/>
    </cofactor>
</comment>
<dbReference type="Proteomes" id="UP000030675">
    <property type="component" value="Unassembled WGS sequence"/>
</dbReference>
<evidence type="ECO:0000313" key="18">
    <source>
        <dbReference type="EMBL" id="GAD30744.1"/>
    </source>
</evidence>
<dbReference type="EC" id="7.2.4.2" evidence="16"/>
<evidence type="ECO:0000256" key="6">
    <source>
        <dbReference type="ARBA" id="ARBA00022448"/>
    </source>
</evidence>
<dbReference type="InterPro" id="IPR023424">
    <property type="entry name" value="OadG"/>
</dbReference>
<evidence type="ECO:0000256" key="1">
    <source>
        <dbReference type="ARBA" id="ARBA00001959"/>
    </source>
</evidence>
<evidence type="ECO:0000256" key="16">
    <source>
        <dbReference type="HAMAP-Rule" id="MF_00404"/>
    </source>
</evidence>
<keyword evidence="12 16" id="KW-0406">Ion transport</keyword>
<keyword evidence="7 16" id="KW-1003">Cell membrane</keyword>
<evidence type="ECO:0000313" key="19">
    <source>
        <dbReference type="Proteomes" id="UP000030675"/>
    </source>
</evidence>
<evidence type="ECO:0000256" key="11">
    <source>
        <dbReference type="ARBA" id="ARBA00023053"/>
    </source>
</evidence>
<dbReference type="Pfam" id="PF04277">
    <property type="entry name" value="OAD_gamma"/>
    <property type="match status" value="1"/>
</dbReference>
<evidence type="ECO:0000256" key="15">
    <source>
        <dbReference type="ARBA" id="ARBA00048176"/>
    </source>
</evidence>
<name>A0A0U1P8P5_PHOLE</name>
<dbReference type="NCBIfam" id="NF003004">
    <property type="entry name" value="PRK03814.1"/>
    <property type="match status" value="1"/>
</dbReference>
<keyword evidence="10 16" id="KW-1133">Transmembrane helix</keyword>
<dbReference type="GO" id="GO:0015081">
    <property type="term" value="F:sodium ion transmembrane transporter activity"/>
    <property type="evidence" value="ECO:0007669"/>
    <property type="project" value="UniProtKB-UniRule"/>
</dbReference>
<evidence type="ECO:0000256" key="8">
    <source>
        <dbReference type="ARBA" id="ARBA00022692"/>
    </source>
</evidence>
<dbReference type="eggNOG" id="COG3630">
    <property type="taxonomic scope" value="Bacteria"/>
</dbReference>
<evidence type="ECO:0000256" key="2">
    <source>
        <dbReference type="ARBA" id="ARBA00003002"/>
    </source>
</evidence>
<dbReference type="GO" id="GO:0005886">
    <property type="term" value="C:plasma membrane"/>
    <property type="evidence" value="ECO:0007669"/>
    <property type="project" value="UniProtKB-SubCell"/>
</dbReference>
<keyword evidence="11 16" id="KW-0915">Sodium</keyword>
<dbReference type="RefSeq" id="WP_023933496.1">
    <property type="nucleotide sequence ID" value="NZ_DF196819.1"/>
</dbReference>
<dbReference type="InterPro" id="IPR005899">
    <property type="entry name" value="Na_pump_deCOase"/>
</dbReference>
<keyword evidence="9 16" id="KW-1278">Translocase</keyword>
<comment type="similarity">
    <text evidence="4 16 17">Belongs to the OadG family.</text>
</comment>
<evidence type="ECO:0000256" key="5">
    <source>
        <dbReference type="ARBA" id="ARBA00011869"/>
    </source>
</evidence>
<evidence type="ECO:0000256" key="10">
    <source>
        <dbReference type="ARBA" id="ARBA00022989"/>
    </source>
</evidence>
<comment type="subcellular location">
    <subcellularLocation>
        <location evidence="3 16 17">Cell membrane</location>
        <topology evidence="3 16 17">Single-pass membrane protein</topology>
    </subcellularLocation>
</comment>
<keyword evidence="6 16" id="KW-0813">Transport</keyword>
<evidence type="ECO:0000256" key="17">
    <source>
        <dbReference type="RuleBase" id="RU004278"/>
    </source>
</evidence>
<evidence type="ECO:0000256" key="12">
    <source>
        <dbReference type="ARBA" id="ARBA00023065"/>
    </source>
</evidence>
<evidence type="ECO:0000256" key="7">
    <source>
        <dbReference type="ARBA" id="ARBA00022475"/>
    </source>
</evidence>
<comment type="subunit">
    <text evidence="5 16">Heterotrimer of an alpha, a beta and a gamma subunit.</text>
</comment>